<evidence type="ECO:0000313" key="2">
    <source>
        <dbReference type="Proteomes" id="UP000246114"/>
    </source>
</evidence>
<name>A0A316M701_9CLOT</name>
<protein>
    <submittedName>
        <fullName evidence="1">Capsid protein</fullName>
    </submittedName>
</protein>
<sequence>MATTVKVNMDSTQKILLKRSLNKNGEAQVFFTKECAKAMNNYVPFDKGRLKDMTVELGNDFVKYNAPYARKQYYKNQGNGKSGTNKGGLRGKLWDRKMWVNKGNEIVKKVANYCGVKSK</sequence>
<dbReference type="RefSeq" id="WP_168972624.1">
    <property type="nucleotide sequence ID" value="NZ_JABAGG010000036.1"/>
</dbReference>
<dbReference type="Proteomes" id="UP000246114">
    <property type="component" value="Unassembled WGS sequence"/>
</dbReference>
<reference evidence="1 2" key="1">
    <citation type="submission" date="2018-03" db="EMBL/GenBank/DDBJ databases">
        <title>The uncultured portion of the human microbiome is neutrally assembled.</title>
        <authorList>
            <person name="Jeraldo P."/>
            <person name="Boardman L."/>
            <person name="White B.A."/>
            <person name="Nelson H."/>
            <person name="Goldenfeld N."/>
            <person name="Chia N."/>
        </authorList>
    </citation>
    <scope>NUCLEOTIDE SEQUENCE [LARGE SCALE GENOMIC DNA]</scope>
    <source>
        <strain evidence="1">CIM:MAG 903</strain>
    </source>
</reference>
<dbReference type="InterPro" id="IPR021080">
    <property type="entry name" value="Minor_capsid_protein"/>
</dbReference>
<evidence type="ECO:0000313" key="1">
    <source>
        <dbReference type="EMBL" id="PWL53751.1"/>
    </source>
</evidence>
<proteinExistence type="predicted"/>
<dbReference type="EMBL" id="QAMZ01000032">
    <property type="protein sequence ID" value="PWL53751.1"/>
    <property type="molecule type" value="Genomic_DNA"/>
</dbReference>
<accession>A0A316M701</accession>
<dbReference type="Pfam" id="PF11114">
    <property type="entry name" value="Minor_capsid_2"/>
    <property type="match status" value="1"/>
</dbReference>
<organism evidence="1 2">
    <name type="scientific">Clostridium cadaveris</name>
    <dbReference type="NCBI Taxonomy" id="1529"/>
    <lineage>
        <taxon>Bacteria</taxon>
        <taxon>Bacillati</taxon>
        <taxon>Bacillota</taxon>
        <taxon>Clostridia</taxon>
        <taxon>Eubacteriales</taxon>
        <taxon>Clostridiaceae</taxon>
        <taxon>Clostridium</taxon>
    </lineage>
</organism>
<dbReference type="AlphaFoldDB" id="A0A316M701"/>
<comment type="caution">
    <text evidence="1">The sequence shown here is derived from an EMBL/GenBank/DDBJ whole genome shotgun (WGS) entry which is preliminary data.</text>
</comment>
<gene>
    <name evidence="1" type="ORF">DBY38_06655</name>
</gene>